<dbReference type="GO" id="GO:0017148">
    <property type="term" value="P:negative regulation of translation"/>
    <property type="evidence" value="ECO:0007669"/>
    <property type="project" value="TreeGrafter"/>
</dbReference>
<gene>
    <name evidence="4 5" type="primary">rplM</name>
    <name evidence="5" type="ORF">GCM10011273_24550</name>
</gene>
<comment type="subunit">
    <text evidence="4">Part of the 50S ribosomal subunit.</text>
</comment>
<dbReference type="GO" id="GO:0003729">
    <property type="term" value="F:mRNA binding"/>
    <property type="evidence" value="ECO:0007669"/>
    <property type="project" value="TreeGrafter"/>
</dbReference>
<reference evidence="5" key="2">
    <citation type="submission" date="2020-09" db="EMBL/GenBank/DDBJ databases">
        <authorList>
            <person name="Sun Q."/>
            <person name="Kim S."/>
        </authorList>
    </citation>
    <scope>NUCLEOTIDE SEQUENCE</scope>
    <source>
        <strain evidence="5">KCTC 32296</strain>
    </source>
</reference>
<dbReference type="EMBL" id="BMZB01000003">
    <property type="protein sequence ID" value="GGZ37241.1"/>
    <property type="molecule type" value="Genomic_DNA"/>
</dbReference>
<dbReference type="Pfam" id="PF00572">
    <property type="entry name" value="Ribosomal_L13"/>
    <property type="match status" value="1"/>
</dbReference>
<protein>
    <recommendedName>
        <fullName evidence="4">Large ribosomal subunit protein uL13</fullName>
    </recommendedName>
</protein>
<comment type="similarity">
    <text evidence="1 4">Belongs to the universal ribosomal protein uL13 family.</text>
</comment>
<proteinExistence type="inferred from homology"/>
<name>A0A918UUW6_9CAUL</name>
<dbReference type="NCBIfam" id="TIGR01066">
    <property type="entry name" value="rplM_bact"/>
    <property type="match status" value="1"/>
</dbReference>
<evidence type="ECO:0000256" key="2">
    <source>
        <dbReference type="ARBA" id="ARBA00022980"/>
    </source>
</evidence>
<dbReference type="RefSeq" id="WP_189486943.1">
    <property type="nucleotide sequence ID" value="NZ_BMZB01000003.1"/>
</dbReference>
<dbReference type="PIRSF" id="PIRSF002181">
    <property type="entry name" value="Ribosomal_L13"/>
    <property type="match status" value="1"/>
</dbReference>
<evidence type="ECO:0000256" key="4">
    <source>
        <dbReference type="HAMAP-Rule" id="MF_01366"/>
    </source>
</evidence>
<evidence type="ECO:0000256" key="3">
    <source>
        <dbReference type="ARBA" id="ARBA00023274"/>
    </source>
</evidence>
<dbReference type="InterPro" id="IPR036899">
    <property type="entry name" value="Ribosomal_uL13_sf"/>
</dbReference>
<dbReference type="PANTHER" id="PTHR11545:SF2">
    <property type="entry name" value="LARGE RIBOSOMAL SUBUNIT PROTEIN UL13M"/>
    <property type="match status" value="1"/>
</dbReference>
<dbReference type="InterPro" id="IPR005823">
    <property type="entry name" value="Ribosomal_uL13_bac-type"/>
</dbReference>
<dbReference type="InterPro" id="IPR005822">
    <property type="entry name" value="Ribosomal_uL13"/>
</dbReference>
<dbReference type="AlphaFoldDB" id="A0A918UUW6"/>
<keyword evidence="6" id="KW-1185">Reference proteome</keyword>
<sequence>MLKSTTAPLKPADVEKKWVVIDAQDAVVGRLASFIAMRLRGKHLPTYTPHVDSGDYVIIINAEKVHYTGKKLTDKVFHWHTGHPGGVKTRTMGQILGGKYPERVLMKAVERMLPKESPLARAQLTHLRIYAGSEHSHEAQQPEVIDFKAMSRKNVRSF</sequence>
<organism evidence="5 6">
    <name type="scientific">Asticcacaulis endophyticus</name>
    <dbReference type="NCBI Taxonomy" id="1395890"/>
    <lineage>
        <taxon>Bacteria</taxon>
        <taxon>Pseudomonadati</taxon>
        <taxon>Pseudomonadota</taxon>
        <taxon>Alphaproteobacteria</taxon>
        <taxon>Caulobacterales</taxon>
        <taxon>Caulobacteraceae</taxon>
        <taxon>Asticcacaulis</taxon>
    </lineage>
</organism>
<dbReference type="CDD" id="cd00392">
    <property type="entry name" value="Ribosomal_L13"/>
    <property type="match status" value="1"/>
</dbReference>
<accession>A0A918UUW6</accession>
<dbReference type="Proteomes" id="UP000662572">
    <property type="component" value="Unassembled WGS sequence"/>
</dbReference>
<evidence type="ECO:0000313" key="5">
    <source>
        <dbReference type="EMBL" id="GGZ37241.1"/>
    </source>
</evidence>
<comment type="caution">
    <text evidence="5">The sequence shown here is derived from an EMBL/GenBank/DDBJ whole genome shotgun (WGS) entry which is preliminary data.</text>
</comment>
<dbReference type="PANTHER" id="PTHR11545">
    <property type="entry name" value="RIBOSOMAL PROTEIN L13"/>
    <property type="match status" value="1"/>
</dbReference>
<reference evidence="5" key="1">
    <citation type="journal article" date="2014" name="Int. J. Syst. Evol. Microbiol.">
        <title>Complete genome sequence of Corynebacterium casei LMG S-19264T (=DSM 44701T), isolated from a smear-ripened cheese.</title>
        <authorList>
            <consortium name="US DOE Joint Genome Institute (JGI-PGF)"/>
            <person name="Walter F."/>
            <person name="Albersmeier A."/>
            <person name="Kalinowski J."/>
            <person name="Ruckert C."/>
        </authorList>
    </citation>
    <scope>NUCLEOTIDE SEQUENCE</scope>
    <source>
        <strain evidence="5">KCTC 32296</strain>
    </source>
</reference>
<comment type="function">
    <text evidence="4">This protein is one of the early assembly proteins of the 50S ribosomal subunit, although it is not seen to bind rRNA by itself. It is important during the early stages of 50S assembly.</text>
</comment>
<evidence type="ECO:0000256" key="1">
    <source>
        <dbReference type="ARBA" id="ARBA00006227"/>
    </source>
</evidence>
<evidence type="ECO:0000313" key="6">
    <source>
        <dbReference type="Proteomes" id="UP000662572"/>
    </source>
</evidence>
<dbReference type="Gene3D" id="3.90.1180.10">
    <property type="entry name" value="Ribosomal protein L13"/>
    <property type="match status" value="1"/>
</dbReference>
<dbReference type="GO" id="GO:0006412">
    <property type="term" value="P:translation"/>
    <property type="evidence" value="ECO:0007669"/>
    <property type="project" value="UniProtKB-UniRule"/>
</dbReference>
<dbReference type="SUPFAM" id="SSF52161">
    <property type="entry name" value="Ribosomal protein L13"/>
    <property type="match status" value="1"/>
</dbReference>
<dbReference type="GO" id="GO:0022625">
    <property type="term" value="C:cytosolic large ribosomal subunit"/>
    <property type="evidence" value="ECO:0007669"/>
    <property type="project" value="TreeGrafter"/>
</dbReference>
<keyword evidence="3 4" id="KW-0687">Ribonucleoprotein</keyword>
<keyword evidence="2 4" id="KW-0689">Ribosomal protein</keyword>
<dbReference type="HAMAP" id="MF_01366">
    <property type="entry name" value="Ribosomal_uL13"/>
    <property type="match status" value="1"/>
</dbReference>
<dbReference type="GO" id="GO:0003735">
    <property type="term" value="F:structural constituent of ribosome"/>
    <property type="evidence" value="ECO:0007669"/>
    <property type="project" value="InterPro"/>
</dbReference>